<reference evidence="5" key="1">
    <citation type="submission" date="2022-01" db="EMBL/GenBank/DDBJ databases">
        <authorList>
            <person name="Jo J.-H."/>
            <person name="Im W.-T."/>
        </authorList>
    </citation>
    <scope>NUCLEOTIDE SEQUENCE</scope>
    <source>
        <strain evidence="5">NA20</strain>
    </source>
</reference>
<dbReference type="EC" id="6.3.3.2" evidence="4"/>
<keyword evidence="2 4" id="KW-0547">Nucleotide-binding</keyword>
<keyword evidence="6" id="KW-1185">Reference proteome</keyword>
<dbReference type="InterPro" id="IPR024185">
    <property type="entry name" value="FTHF_cligase-like_sf"/>
</dbReference>
<comment type="catalytic activity">
    <reaction evidence="4">
        <text>(6S)-5-formyl-5,6,7,8-tetrahydrofolate + ATP = (6R)-5,10-methenyltetrahydrofolate + ADP + phosphate</text>
        <dbReference type="Rhea" id="RHEA:10488"/>
        <dbReference type="ChEBI" id="CHEBI:30616"/>
        <dbReference type="ChEBI" id="CHEBI:43474"/>
        <dbReference type="ChEBI" id="CHEBI:57455"/>
        <dbReference type="ChEBI" id="CHEBI:57457"/>
        <dbReference type="ChEBI" id="CHEBI:456216"/>
        <dbReference type="EC" id="6.3.3.2"/>
    </reaction>
</comment>
<evidence type="ECO:0000256" key="2">
    <source>
        <dbReference type="ARBA" id="ARBA00022741"/>
    </source>
</evidence>
<dbReference type="PANTHER" id="PTHR23407">
    <property type="entry name" value="ATPASE INHIBITOR/5-FORMYLTETRAHYDROFOLATE CYCLO-LIGASE"/>
    <property type="match status" value="1"/>
</dbReference>
<comment type="caution">
    <text evidence="5">The sequence shown here is derived from an EMBL/GenBank/DDBJ whole genome shotgun (WGS) entry which is preliminary data.</text>
</comment>
<keyword evidence="3 4" id="KW-0067">ATP-binding</keyword>
<dbReference type="InterPro" id="IPR002698">
    <property type="entry name" value="FTHF_cligase"/>
</dbReference>
<name>A0ABS9KWD0_9BACT</name>
<dbReference type="GO" id="GO:0030272">
    <property type="term" value="F:5-formyltetrahydrofolate cyclo-ligase activity"/>
    <property type="evidence" value="ECO:0007669"/>
    <property type="project" value="UniProtKB-EC"/>
</dbReference>
<dbReference type="EMBL" id="JAKLTR010000014">
    <property type="protein sequence ID" value="MCG2616672.1"/>
    <property type="molecule type" value="Genomic_DNA"/>
</dbReference>
<keyword evidence="4" id="KW-0479">Metal-binding</keyword>
<dbReference type="InterPro" id="IPR037171">
    <property type="entry name" value="NagB/RpiA_transferase-like"/>
</dbReference>
<dbReference type="SUPFAM" id="SSF100950">
    <property type="entry name" value="NagB/RpiA/CoA transferase-like"/>
    <property type="match status" value="1"/>
</dbReference>
<evidence type="ECO:0000256" key="4">
    <source>
        <dbReference type="RuleBase" id="RU361279"/>
    </source>
</evidence>
<dbReference type="Proteomes" id="UP001165367">
    <property type="component" value="Unassembled WGS sequence"/>
</dbReference>
<dbReference type="PIRSF" id="PIRSF006806">
    <property type="entry name" value="FTHF_cligase"/>
    <property type="match status" value="1"/>
</dbReference>
<keyword evidence="4" id="KW-0460">Magnesium</keyword>
<dbReference type="Gene3D" id="3.40.50.10420">
    <property type="entry name" value="NagB/RpiA/CoA transferase-like"/>
    <property type="match status" value="1"/>
</dbReference>
<dbReference type="RefSeq" id="WP_237875210.1">
    <property type="nucleotide sequence ID" value="NZ_JAKLTR010000014.1"/>
</dbReference>
<keyword evidence="5" id="KW-0436">Ligase</keyword>
<dbReference type="PANTHER" id="PTHR23407:SF1">
    <property type="entry name" value="5-FORMYLTETRAHYDROFOLATE CYCLO-LIGASE"/>
    <property type="match status" value="1"/>
</dbReference>
<protein>
    <recommendedName>
        <fullName evidence="4">5-formyltetrahydrofolate cyclo-ligase</fullName>
        <ecNumber evidence="4">6.3.3.2</ecNumber>
    </recommendedName>
</protein>
<sequence>MLKKEARKLYRQKRLDLSVQQMSKMDDLMLIQFQSAGVPFLHSILSYWPIEENNEPDTHLFTEYLKFRNPELKVCYPVSDFSSLTMQAVVTDIDTPFLKTELNIHEPDSRDILLPEHIDLVFVPLLAFDTNGYRVGYGKGFYDKYLASVRPDCIKVGFCYFGPVDKLDDLHEFDIPLDIVVSPDNTYVF</sequence>
<evidence type="ECO:0000256" key="3">
    <source>
        <dbReference type="ARBA" id="ARBA00022840"/>
    </source>
</evidence>
<dbReference type="NCBIfam" id="TIGR02727">
    <property type="entry name" value="MTHFS_bact"/>
    <property type="match status" value="1"/>
</dbReference>
<evidence type="ECO:0000313" key="5">
    <source>
        <dbReference type="EMBL" id="MCG2616672.1"/>
    </source>
</evidence>
<dbReference type="Pfam" id="PF01812">
    <property type="entry name" value="5-FTHF_cyc-lig"/>
    <property type="match status" value="1"/>
</dbReference>
<organism evidence="5 6">
    <name type="scientific">Terrimonas ginsenosidimutans</name>
    <dbReference type="NCBI Taxonomy" id="2908004"/>
    <lineage>
        <taxon>Bacteria</taxon>
        <taxon>Pseudomonadati</taxon>
        <taxon>Bacteroidota</taxon>
        <taxon>Chitinophagia</taxon>
        <taxon>Chitinophagales</taxon>
        <taxon>Chitinophagaceae</taxon>
        <taxon>Terrimonas</taxon>
    </lineage>
</organism>
<gene>
    <name evidence="5" type="ORF">LZZ85_20405</name>
</gene>
<evidence type="ECO:0000256" key="1">
    <source>
        <dbReference type="ARBA" id="ARBA00010638"/>
    </source>
</evidence>
<accession>A0ABS9KWD0</accession>
<comment type="similarity">
    <text evidence="1 4">Belongs to the 5-formyltetrahydrofolate cyclo-ligase family.</text>
</comment>
<evidence type="ECO:0000313" key="6">
    <source>
        <dbReference type="Proteomes" id="UP001165367"/>
    </source>
</evidence>
<proteinExistence type="inferred from homology"/>
<comment type="cofactor">
    <cofactor evidence="4">
        <name>Mg(2+)</name>
        <dbReference type="ChEBI" id="CHEBI:18420"/>
    </cofactor>
</comment>